<name>A0ABV2BV07_9GAMM</name>
<keyword evidence="10" id="KW-0472">Membrane</keyword>
<evidence type="ECO:0000256" key="4">
    <source>
        <dbReference type="ARBA" id="ARBA00022475"/>
    </source>
</evidence>
<comment type="caution">
    <text evidence="12">The sequence shown here is derived from an EMBL/GenBank/DDBJ whole genome shotgun (WGS) entry which is preliminary data.</text>
</comment>
<comment type="catalytic activity">
    <reaction evidence="1">
        <text>ATP + protein L-histidine = ADP + protein N-phospho-L-histidine.</text>
        <dbReference type="EC" id="2.7.13.3"/>
    </reaction>
</comment>
<accession>A0ABV2BV07</accession>
<dbReference type="SMART" id="SM00388">
    <property type="entry name" value="HisKA"/>
    <property type="match status" value="1"/>
</dbReference>
<evidence type="ECO:0000256" key="6">
    <source>
        <dbReference type="ARBA" id="ARBA00022679"/>
    </source>
</evidence>
<dbReference type="InterPro" id="IPR036097">
    <property type="entry name" value="HisK_dim/P_sf"/>
</dbReference>
<dbReference type="InterPro" id="IPR004358">
    <property type="entry name" value="Sig_transdc_His_kin-like_C"/>
</dbReference>
<keyword evidence="10" id="KW-1133">Transmembrane helix</keyword>
<dbReference type="InterPro" id="IPR036890">
    <property type="entry name" value="HATPase_C_sf"/>
</dbReference>
<evidence type="ECO:0000256" key="8">
    <source>
        <dbReference type="ARBA" id="ARBA00022777"/>
    </source>
</evidence>
<evidence type="ECO:0000256" key="7">
    <source>
        <dbReference type="ARBA" id="ARBA00022741"/>
    </source>
</evidence>
<feature type="transmembrane region" description="Helical" evidence="10">
    <location>
        <begin position="138"/>
        <end position="156"/>
    </location>
</feature>
<keyword evidence="10" id="KW-0812">Transmembrane</keyword>
<dbReference type="SMART" id="SM00387">
    <property type="entry name" value="HATPase_c"/>
    <property type="match status" value="1"/>
</dbReference>
<organism evidence="12 13">
    <name type="scientific">Aliikangiella maris</name>
    <dbReference type="NCBI Taxonomy" id="3162458"/>
    <lineage>
        <taxon>Bacteria</taxon>
        <taxon>Pseudomonadati</taxon>
        <taxon>Pseudomonadota</taxon>
        <taxon>Gammaproteobacteria</taxon>
        <taxon>Oceanospirillales</taxon>
        <taxon>Pleioneaceae</taxon>
        <taxon>Aliikangiella</taxon>
    </lineage>
</organism>
<evidence type="ECO:0000259" key="11">
    <source>
        <dbReference type="PROSITE" id="PS50109"/>
    </source>
</evidence>
<keyword evidence="7" id="KW-0547">Nucleotide-binding</keyword>
<evidence type="ECO:0000313" key="12">
    <source>
        <dbReference type="EMBL" id="MET1255752.1"/>
    </source>
</evidence>
<dbReference type="InterPro" id="IPR003661">
    <property type="entry name" value="HisK_dim/P_dom"/>
</dbReference>
<evidence type="ECO:0000256" key="9">
    <source>
        <dbReference type="ARBA" id="ARBA00022840"/>
    </source>
</evidence>
<evidence type="ECO:0000256" key="5">
    <source>
        <dbReference type="ARBA" id="ARBA00022553"/>
    </source>
</evidence>
<keyword evidence="6" id="KW-0808">Transferase</keyword>
<feature type="transmembrane region" description="Helical" evidence="10">
    <location>
        <begin position="7"/>
        <end position="30"/>
    </location>
</feature>
<feature type="domain" description="Histidine kinase" evidence="11">
    <location>
        <begin position="216"/>
        <end position="428"/>
    </location>
</feature>
<keyword evidence="9 12" id="KW-0067">ATP-binding</keyword>
<comment type="subcellular location">
    <subcellularLocation>
        <location evidence="2">Cell membrane</location>
        <topology evidence="2">Multi-pass membrane protein</topology>
    </subcellularLocation>
</comment>
<keyword evidence="13" id="KW-1185">Reference proteome</keyword>
<dbReference type="Proteomes" id="UP001548189">
    <property type="component" value="Unassembled WGS sequence"/>
</dbReference>
<dbReference type="SUPFAM" id="SSF47384">
    <property type="entry name" value="Homodimeric domain of signal transducing histidine kinase"/>
    <property type="match status" value="1"/>
</dbReference>
<dbReference type="EC" id="2.7.13.3" evidence="3"/>
<sequence>MSISNRLFIRLYLIVVASVILAGLGVDYIWQSYYSTQTETTSFEKNLLLTAKLIEQSPDLQKQQVLDYINQTSEHQVALIDISQIQANELLTALQHGEIITLNNESGSKTSYIQLSGQQKLIAIETPQVEVHQVAKTIWLFIFYSIIAGVIYLWTLPLSNDLKKIENAAKAFSQSKWDAKVDIAKGSPVRHLARAYNHLLFKIKQLLKDQQAMSHAISHELRTPLARIKFSIEIAKETTDTHEVQQQILSISDDINEIQQLVDELLGYATLEKHSVTANMEKGNIKYLVANLTEKLQRNSPDKQIAINIHSPIEEIYCDSYLIERALQNLILNAQKFCCHQVQITFQQKNQNNQLIVEDDGEGIPGNKRQRIFDSFVRLNNNQQKQHKGFGLGLAIVKRIAQLHQGKALVEKSDLGGAKFIIQWPKNNIK</sequence>
<dbReference type="EMBL" id="JBEVCJ010000013">
    <property type="protein sequence ID" value="MET1255752.1"/>
    <property type="molecule type" value="Genomic_DNA"/>
</dbReference>
<dbReference type="Gene3D" id="1.10.287.130">
    <property type="match status" value="1"/>
</dbReference>
<dbReference type="InterPro" id="IPR003594">
    <property type="entry name" value="HATPase_dom"/>
</dbReference>
<evidence type="ECO:0000256" key="3">
    <source>
        <dbReference type="ARBA" id="ARBA00012438"/>
    </source>
</evidence>
<evidence type="ECO:0000256" key="2">
    <source>
        <dbReference type="ARBA" id="ARBA00004651"/>
    </source>
</evidence>
<dbReference type="InterPro" id="IPR050980">
    <property type="entry name" value="2C_sensor_his_kinase"/>
</dbReference>
<keyword evidence="4" id="KW-1003">Cell membrane</keyword>
<keyword evidence="8" id="KW-0418">Kinase</keyword>
<dbReference type="InterPro" id="IPR005467">
    <property type="entry name" value="His_kinase_dom"/>
</dbReference>
<evidence type="ECO:0000256" key="10">
    <source>
        <dbReference type="SAM" id="Phobius"/>
    </source>
</evidence>
<dbReference type="CDD" id="cd00082">
    <property type="entry name" value="HisKA"/>
    <property type="match status" value="1"/>
</dbReference>
<dbReference type="PRINTS" id="PR00344">
    <property type="entry name" value="BCTRLSENSOR"/>
</dbReference>
<dbReference type="Pfam" id="PF00512">
    <property type="entry name" value="HisKA"/>
    <property type="match status" value="1"/>
</dbReference>
<dbReference type="GO" id="GO:0005524">
    <property type="term" value="F:ATP binding"/>
    <property type="evidence" value="ECO:0007669"/>
    <property type="project" value="UniProtKB-KW"/>
</dbReference>
<dbReference type="RefSeq" id="WP_353896338.1">
    <property type="nucleotide sequence ID" value="NZ_JBEVCJ010000013.1"/>
</dbReference>
<dbReference type="PROSITE" id="PS50109">
    <property type="entry name" value="HIS_KIN"/>
    <property type="match status" value="1"/>
</dbReference>
<evidence type="ECO:0000313" key="13">
    <source>
        <dbReference type="Proteomes" id="UP001548189"/>
    </source>
</evidence>
<dbReference type="PANTHER" id="PTHR44936:SF10">
    <property type="entry name" value="SENSOR PROTEIN RSTB"/>
    <property type="match status" value="1"/>
</dbReference>
<reference evidence="12 13" key="1">
    <citation type="submission" date="2024-06" db="EMBL/GenBank/DDBJ databases">
        <authorList>
            <person name="Li F."/>
        </authorList>
    </citation>
    <scope>NUCLEOTIDE SEQUENCE [LARGE SCALE GENOMIC DNA]</scope>
    <source>
        <strain evidence="12 13">GXAS 311</strain>
    </source>
</reference>
<gene>
    <name evidence="12" type="ORF">ABVT43_11500</name>
</gene>
<dbReference type="Pfam" id="PF02518">
    <property type="entry name" value="HATPase_c"/>
    <property type="match status" value="1"/>
</dbReference>
<keyword evidence="5" id="KW-0597">Phosphoprotein</keyword>
<proteinExistence type="predicted"/>
<protein>
    <recommendedName>
        <fullName evidence="3">histidine kinase</fullName>
        <ecNumber evidence="3">2.7.13.3</ecNumber>
    </recommendedName>
</protein>
<evidence type="ECO:0000256" key="1">
    <source>
        <dbReference type="ARBA" id="ARBA00000085"/>
    </source>
</evidence>
<dbReference type="Gene3D" id="3.30.565.10">
    <property type="entry name" value="Histidine kinase-like ATPase, C-terminal domain"/>
    <property type="match status" value="1"/>
</dbReference>
<dbReference type="SUPFAM" id="SSF55874">
    <property type="entry name" value="ATPase domain of HSP90 chaperone/DNA topoisomerase II/histidine kinase"/>
    <property type="match status" value="1"/>
</dbReference>
<dbReference type="PANTHER" id="PTHR44936">
    <property type="entry name" value="SENSOR PROTEIN CREC"/>
    <property type="match status" value="1"/>
</dbReference>